<dbReference type="Gene3D" id="3.40.640.10">
    <property type="entry name" value="Type I PLP-dependent aspartate aminotransferase-like (Major domain)"/>
    <property type="match status" value="1"/>
</dbReference>
<dbReference type="Proteomes" id="UP000199477">
    <property type="component" value="Unassembled WGS sequence"/>
</dbReference>
<organism evidence="7 8">
    <name type="scientific">Dyella marensis</name>
    <dbReference type="NCBI Taxonomy" id="500610"/>
    <lineage>
        <taxon>Bacteria</taxon>
        <taxon>Pseudomonadati</taxon>
        <taxon>Pseudomonadota</taxon>
        <taxon>Gammaproteobacteria</taxon>
        <taxon>Lysobacterales</taxon>
        <taxon>Rhodanobacteraceae</taxon>
        <taxon>Dyella</taxon>
    </lineage>
</organism>
<dbReference type="SUPFAM" id="SSF53383">
    <property type="entry name" value="PLP-dependent transferases"/>
    <property type="match status" value="1"/>
</dbReference>
<dbReference type="EMBL" id="FONH01000002">
    <property type="protein sequence ID" value="SFE39747.1"/>
    <property type="molecule type" value="Genomic_DNA"/>
</dbReference>
<gene>
    <name evidence="7" type="ORF">SAMN02799615_00947</name>
</gene>
<protein>
    <submittedName>
        <fullName evidence="7">Methionine aminotransferase</fullName>
    </submittedName>
</protein>
<dbReference type="FunFam" id="3.40.640.10:FF:000033">
    <property type="entry name" value="Aspartate aminotransferase"/>
    <property type="match status" value="1"/>
</dbReference>
<dbReference type="InterPro" id="IPR051326">
    <property type="entry name" value="Kynurenine-oxoglutarate_AT"/>
</dbReference>
<sequence length="381" mass="41851">MHIDTKLPKVGTTIFSVMSQLAVEHQAVNLGQGFPDFEPPQALREAIARAMAEGRNQYAPGIGLPTLREQIALKTERMYGRRIDAAGEVTVTSGATEALFAAIAAVVRAGDEVIVFDPAYDSYEPVIELQGAKAVHIPLTVPSFGVDWQRVRDAVTPRTRMILINSPHNPSGAVLSAADLDQLAAIVRDTEIVVLSDEVYEHIVFDGALHQSVLRHAELAARSIVVSSFGKTYHCTGWKLGYAVAPAALSAEFRKVHQYLTFCTFHPAQVAFAEFMASTPEHYLELPAFYQAKRDRFRALIAPSRFKLLDVPGGYFQLVDYSAIRDEPDVTFCEWLVKQGGVAAIPLAPFYETAPDTRLVRLCFAKSDATMDAAAERLCKL</sequence>
<evidence type="ECO:0000313" key="7">
    <source>
        <dbReference type="EMBL" id="SFE39747.1"/>
    </source>
</evidence>
<dbReference type="STRING" id="500610.SAMN02799615_00947"/>
<accession>A0A1I2A7K2</accession>
<dbReference type="InterPro" id="IPR015421">
    <property type="entry name" value="PyrdxlP-dep_Trfase_major"/>
</dbReference>
<evidence type="ECO:0000259" key="6">
    <source>
        <dbReference type="Pfam" id="PF00155"/>
    </source>
</evidence>
<dbReference type="InterPro" id="IPR015424">
    <property type="entry name" value="PyrdxlP-dep_Trfase"/>
</dbReference>
<evidence type="ECO:0000256" key="3">
    <source>
        <dbReference type="ARBA" id="ARBA00022576"/>
    </source>
</evidence>
<dbReference type="PANTHER" id="PTHR43807">
    <property type="entry name" value="FI04487P"/>
    <property type="match status" value="1"/>
</dbReference>
<feature type="domain" description="Aminotransferase class I/classII large" evidence="6">
    <location>
        <begin position="28"/>
        <end position="378"/>
    </location>
</feature>
<dbReference type="InterPro" id="IPR015422">
    <property type="entry name" value="PyrdxlP-dep_Trfase_small"/>
</dbReference>
<dbReference type="GO" id="GO:0016212">
    <property type="term" value="F:kynurenine-oxoglutarate transaminase activity"/>
    <property type="evidence" value="ECO:0007669"/>
    <property type="project" value="TreeGrafter"/>
</dbReference>
<dbReference type="InterPro" id="IPR004839">
    <property type="entry name" value="Aminotransferase_I/II_large"/>
</dbReference>
<keyword evidence="5" id="KW-0663">Pyridoxal phosphate</keyword>
<comment type="cofactor">
    <cofactor evidence="1">
        <name>pyridoxal 5'-phosphate</name>
        <dbReference type="ChEBI" id="CHEBI:597326"/>
    </cofactor>
</comment>
<evidence type="ECO:0000256" key="2">
    <source>
        <dbReference type="ARBA" id="ARBA00007441"/>
    </source>
</evidence>
<dbReference type="Pfam" id="PF00155">
    <property type="entry name" value="Aminotran_1_2"/>
    <property type="match status" value="1"/>
</dbReference>
<evidence type="ECO:0000256" key="4">
    <source>
        <dbReference type="ARBA" id="ARBA00022679"/>
    </source>
</evidence>
<dbReference type="GO" id="GO:0030170">
    <property type="term" value="F:pyridoxal phosphate binding"/>
    <property type="evidence" value="ECO:0007669"/>
    <property type="project" value="InterPro"/>
</dbReference>
<evidence type="ECO:0000256" key="1">
    <source>
        <dbReference type="ARBA" id="ARBA00001933"/>
    </source>
</evidence>
<evidence type="ECO:0000256" key="5">
    <source>
        <dbReference type="ARBA" id="ARBA00022898"/>
    </source>
</evidence>
<keyword evidence="4 7" id="KW-0808">Transferase</keyword>
<keyword evidence="8" id="KW-1185">Reference proteome</keyword>
<reference evidence="8" key="1">
    <citation type="submission" date="2016-10" db="EMBL/GenBank/DDBJ databases">
        <authorList>
            <person name="Varghese N."/>
            <person name="Submissions S."/>
        </authorList>
    </citation>
    <scope>NUCLEOTIDE SEQUENCE [LARGE SCALE GENOMIC DNA]</scope>
    <source>
        <strain evidence="8">UNC178MFTsu3.1</strain>
    </source>
</reference>
<dbReference type="NCBIfam" id="NF006569">
    <property type="entry name" value="PRK09082.1"/>
    <property type="match status" value="1"/>
</dbReference>
<proteinExistence type="inferred from homology"/>
<dbReference type="Gene3D" id="3.90.1150.10">
    <property type="entry name" value="Aspartate Aminotransferase, domain 1"/>
    <property type="match status" value="1"/>
</dbReference>
<name>A0A1I2A7K2_9GAMM</name>
<dbReference type="PANTHER" id="PTHR43807:SF20">
    <property type="entry name" value="FI04487P"/>
    <property type="match status" value="1"/>
</dbReference>
<dbReference type="GO" id="GO:0005737">
    <property type="term" value="C:cytoplasm"/>
    <property type="evidence" value="ECO:0007669"/>
    <property type="project" value="TreeGrafter"/>
</dbReference>
<comment type="similarity">
    <text evidence="2">Belongs to the class-I pyridoxal-phosphate-dependent aminotransferase family.</text>
</comment>
<dbReference type="RefSeq" id="WP_026636480.1">
    <property type="nucleotide sequence ID" value="NZ_FONH01000002.1"/>
</dbReference>
<dbReference type="CDD" id="cd00609">
    <property type="entry name" value="AAT_like"/>
    <property type="match status" value="1"/>
</dbReference>
<keyword evidence="3 7" id="KW-0032">Aminotransferase</keyword>
<dbReference type="AlphaFoldDB" id="A0A1I2A7K2"/>
<dbReference type="NCBIfam" id="NF009079">
    <property type="entry name" value="PRK12414.1"/>
    <property type="match status" value="1"/>
</dbReference>
<evidence type="ECO:0000313" key="8">
    <source>
        <dbReference type="Proteomes" id="UP000199477"/>
    </source>
</evidence>